<name>A0A926ZIK7_9CYAN</name>
<evidence type="ECO:0000313" key="3">
    <source>
        <dbReference type="EMBL" id="MBD2181896.1"/>
    </source>
</evidence>
<dbReference type="Gene3D" id="1.10.740.10">
    <property type="entry name" value="Transferase Inhibitor Protein From Tn5, Chain"/>
    <property type="match status" value="1"/>
</dbReference>
<evidence type="ECO:0000259" key="2">
    <source>
        <dbReference type="Pfam" id="PF01609"/>
    </source>
</evidence>
<feature type="region of interest" description="Disordered" evidence="1">
    <location>
        <begin position="20"/>
        <end position="51"/>
    </location>
</feature>
<dbReference type="GO" id="GO:0003677">
    <property type="term" value="F:DNA binding"/>
    <property type="evidence" value="ECO:0007669"/>
    <property type="project" value="InterPro"/>
</dbReference>
<dbReference type="InterPro" id="IPR014737">
    <property type="entry name" value="Transposase_Tn5-like_C"/>
</dbReference>
<dbReference type="GO" id="GO:0006313">
    <property type="term" value="P:DNA transposition"/>
    <property type="evidence" value="ECO:0007669"/>
    <property type="project" value="InterPro"/>
</dbReference>
<dbReference type="PANTHER" id="PTHR37319">
    <property type="entry name" value="TRANSPOSASE"/>
    <property type="match status" value="1"/>
</dbReference>
<evidence type="ECO:0000313" key="4">
    <source>
        <dbReference type="Proteomes" id="UP000641646"/>
    </source>
</evidence>
<dbReference type="EMBL" id="JACJPW010000027">
    <property type="protein sequence ID" value="MBD2181896.1"/>
    <property type="molecule type" value="Genomic_DNA"/>
</dbReference>
<dbReference type="SUPFAM" id="SSF53098">
    <property type="entry name" value="Ribonuclease H-like"/>
    <property type="match status" value="1"/>
</dbReference>
<comment type="caution">
    <text evidence="3">The sequence shown here is derived from an EMBL/GenBank/DDBJ whole genome shotgun (WGS) entry which is preliminary data.</text>
</comment>
<dbReference type="Pfam" id="PF01609">
    <property type="entry name" value="DDE_Tnp_1"/>
    <property type="match status" value="1"/>
</dbReference>
<protein>
    <submittedName>
        <fullName evidence="3">IS4 family transposase</fullName>
    </submittedName>
</protein>
<dbReference type="InterPro" id="IPR002559">
    <property type="entry name" value="Transposase_11"/>
</dbReference>
<feature type="compositionally biased region" description="Basic and acidic residues" evidence="1">
    <location>
        <begin position="26"/>
        <end position="51"/>
    </location>
</feature>
<reference evidence="3" key="2">
    <citation type="submission" date="2020-08" db="EMBL/GenBank/DDBJ databases">
        <authorList>
            <person name="Chen M."/>
            <person name="Teng W."/>
            <person name="Zhao L."/>
            <person name="Hu C."/>
            <person name="Zhou Y."/>
            <person name="Han B."/>
            <person name="Song L."/>
            <person name="Shu W."/>
        </authorList>
    </citation>
    <scope>NUCLEOTIDE SEQUENCE</scope>
    <source>
        <strain evidence="3">FACHB-1375</strain>
    </source>
</reference>
<dbReference type="Gene3D" id="3.90.350.10">
    <property type="entry name" value="Transposase Inhibitor Protein From Tn5, Chain A, domain 1"/>
    <property type="match status" value="1"/>
</dbReference>
<keyword evidence="4" id="KW-1185">Reference proteome</keyword>
<proteinExistence type="predicted"/>
<gene>
    <name evidence="3" type="ORF">H6G03_12410</name>
</gene>
<feature type="domain" description="Transposase IS4-like" evidence="2">
    <location>
        <begin position="61"/>
        <end position="251"/>
    </location>
</feature>
<dbReference type="GO" id="GO:0004803">
    <property type="term" value="F:transposase activity"/>
    <property type="evidence" value="ECO:0007669"/>
    <property type="project" value="InterPro"/>
</dbReference>
<dbReference type="InterPro" id="IPR047768">
    <property type="entry name" value="Tn5p-like"/>
</dbReference>
<dbReference type="Proteomes" id="UP000641646">
    <property type="component" value="Unassembled WGS sequence"/>
</dbReference>
<dbReference type="RefSeq" id="WP_255512218.1">
    <property type="nucleotide sequence ID" value="NZ_JACJPW010000027.1"/>
</dbReference>
<accession>A0A926ZIK7</accession>
<dbReference type="InterPro" id="IPR054836">
    <property type="entry name" value="Tn5_transposase"/>
</dbReference>
<dbReference type="AlphaFoldDB" id="A0A926ZIK7"/>
<sequence>MAKSATGGAFDGVVTPSGLLHQQMWAREKKTNTTKKPETTKPTEPKESKRWTESLEITQNAIPSQVRVVTVGDREADIYELFAQPRRIGSEYLIRAYQKRSVKTATTQTEVEKLPQAIIKTKPIGQLTISLKRTTKRQPRPAKLTIRIATYLLQPPERHPQQSNLKPIKIQVILAQEETPPPKEKPIKWLLVTTLPVTDYQQACLCLKWYSYRWLIERYHYTLKSGCNIENLQLETAKRIERALATYAIVAWRLLWLTYQARNNPETPATQAFQSHEWQALYPTFRTLNCPNRKLRRAKSKA</sequence>
<organism evidence="3 4">
    <name type="scientific">Aerosakkonema funiforme FACHB-1375</name>
    <dbReference type="NCBI Taxonomy" id="2949571"/>
    <lineage>
        <taxon>Bacteria</taxon>
        <taxon>Bacillati</taxon>
        <taxon>Cyanobacteriota</taxon>
        <taxon>Cyanophyceae</taxon>
        <taxon>Oscillatoriophycideae</taxon>
        <taxon>Aerosakkonematales</taxon>
        <taxon>Aerosakkonemataceae</taxon>
        <taxon>Aerosakkonema</taxon>
    </lineage>
</organism>
<reference evidence="3" key="1">
    <citation type="journal article" date="2015" name="ISME J.">
        <title>Draft Genome Sequence of Streptomyces incarnatus NRRL8089, which Produces the Nucleoside Antibiotic Sinefungin.</title>
        <authorList>
            <person name="Oshima K."/>
            <person name="Hattori M."/>
            <person name="Shimizu H."/>
            <person name="Fukuda K."/>
            <person name="Nemoto M."/>
            <person name="Inagaki K."/>
            <person name="Tamura T."/>
        </authorList>
    </citation>
    <scope>NUCLEOTIDE SEQUENCE</scope>
    <source>
        <strain evidence="3">FACHB-1375</strain>
    </source>
</reference>
<evidence type="ECO:0000256" key="1">
    <source>
        <dbReference type="SAM" id="MobiDB-lite"/>
    </source>
</evidence>
<dbReference type="PANTHER" id="PTHR37319:SF1">
    <property type="entry name" value="TRANSPOSASE TN5 DIMERISATION DOMAIN-CONTAINING PROTEIN"/>
    <property type="match status" value="1"/>
</dbReference>
<dbReference type="InterPro" id="IPR012337">
    <property type="entry name" value="RNaseH-like_sf"/>
</dbReference>
<dbReference type="NCBIfam" id="NF033590">
    <property type="entry name" value="transpos_IS4_3"/>
    <property type="match status" value="1"/>
</dbReference>